<dbReference type="InterPro" id="IPR026575">
    <property type="entry name" value="GpdQ/CpdA-like"/>
</dbReference>
<dbReference type="RefSeq" id="WP_099382800.1">
    <property type="nucleotide sequence ID" value="NZ_PEBD01000008.1"/>
</dbReference>
<accession>A0A2G3PLY8</accession>
<comment type="caution">
    <text evidence="6">The sequence shown here is derived from an EMBL/GenBank/DDBJ whole genome shotgun (WGS) entry which is preliminary data.</text>
</comment>
<reference evidence="6 7" key="1">
    <citation type="submission" date="2017-10" db="EMBL/GenBank/DDBJ databases">
        <title>The draft genome sequence of Williamsia sp. BULT 1.1 isolated from the semi-arid grassland soils from South Africa.</title>
        <authorList>
            <person name="Kabwe M.H."/>
            <person name="Govender N."/>
            <person name="Mutseka Lunga P."/>
            <person name="Vikram S."/>
            <person name="Makhalanyane T.P."/>
        </authorList>
    </citation>
    <scope>NUCLEOTIDE SEQUENCE [LARGE SCALE GENOMIC DNA]</scope>
    <source>
        <strain evidence="6 7">BULT 1.1</strain>
    </source>
</reference>
<dbReference type="Pfam" id="PF00149">
    <property type="entry name" value="Metallophos"/>
    <property type="match status" value="1"/>
</dbReference>
<evidence type="ECO:0000313" key="7">
    <source>
        <dbReference type="Proteomes" id="UP000225108"/>
    </source>
</evidence>
<name>A0A2G3PLY8_WILMA</name>
<evidence type="ECO:0000313" key="6">
    <source>
        <dbReference type="EMBL" id="PHV66780.1"/>
    </source>
</evidence>
<organism evidence="6 7">
    <name type="scientific">Williamsia marianensis</name>
    <dbReference type="NCBI Taxonomy" id="85044"/>
    <lineage>
        <taxon>Bacteria</taxon>
        <taxon>Bacillati</taxon>
        <taxon>Actinomycetota</taxon>
        <taxon>Actinomycetes</taxon>
        <taxon>Mycobacteriales</taxon>
        <taxon>Nocardiaceae</taxon>
        <taxon>Williamsia</taxon>
    </lineage>
</organism>
<keyword evidence="2" id="KW-0378">Hydrolase</keyword>
<protein>
    <submittedName>
        <fullName evidence="6">Phosphodiesterase</fullName>
    </submittedName>
</protein>
<dbReference type="AlphaFoldDB" id="A0A2G3PLY8"/>
<feature type="domain" description="Calcineurin-like phosphoesterase" evidence="5">
    <location>
        <begin position="15"/>
        <end position="209"/>
    </location>
</feature>
<evidence type="ECO:0000256" key="2">
    <source>
        <dbReference type="ARBA" id="ARBA00022801"/>
    </source>
</evidence>
<evidence type="ECO:0000259" key="5">
    <source>
        <dbReference type="Pfam" id="PF00149"/>
    </source>
</evidence>
<dbReference type="InterPro" id="IPR029052">
    <property type="entry name" value="Metallo-depent_PP-like"/>
</dbReference>
<dbReference type="GO" id="GO:0046872">
    <property type="term" value="F:metal ion binding"/>
    <property type="evidence" value="ECO:0007669"/>
    <property type="project" value="UniProtKB-KW"/>
</dbReference>
<dbReference type="PANTHER" id="PTHR42988">
    <property type="entry name" value="PHOSPHOHYDROLASE"/>
    <property type="match status" value="1"/>
</dbReference>
<dbReference type="GO" id="GO:0004112">
    <property type="term" value="F:cyclic-nucleotide phosphodiesterase activity"/>
    <property type="evidence" value="ECO:0007669"/>
    <property type="project" value="InterPro"/>
</dbReference>
<dbReference type="InterPro" id="IPR004843">
    <property type="entry name" value="Calcineurin-like_PHP"/>
</dbReference>
<dbReference type="PANTHER" id="PTHR42988:SF2">
    <property type="entry name" value="CYCLIC NUCLEOTIDE PHOSPHODIESTERASE CBUA0032-RELATED"/>
    <property type="match status" value="1"/>
</dbReference>
<dbReference type="InterPro" id="IPR050884">
    <property type="entry name" value="CNP_phosphodiesterase-III"/>
</dbReference>
<keyword evidence="3" id="KW-0408">Iron</keyword>
<proteinExistence type="inferred from homology"/>
<dbReference type="EMBL" id="PEBD01000008">
    <property type="protein sequence ID" value="PHV66780.1"/>
    <property type="molecule type" value="Genomic_DNA"/>
</dbReference>
<evidence type="ECO:0000256" key="1">
    <source>
        <dbReference type="ARBA" id="ARBA00022723"/>
    </source>
</evidence>
<dbReference type="Gene3D" id="3.60.21.10">
    <property type="match status" value="1"/>
</dbReference>
<comment type="similarity">
    <text evidence="4">Belongs to the cyclic nucleotide phosphodiesterase class-III family.</text>
</comment>
<dbReference type="Proteomes" id="UP000225108">
    <property type="component" value="Unassembled WGS sequence"/>
</dbReference>
<gene>
    <name evidence="6" type="ORF">CSW57_10945</name>
</gene>
<dbReference type="SUPFAM" id="SSF56300">
    <property type="entry name" value="Metallo-dependent phosphatases"/>
    <property type="match status" value="1"/>
</dbReference>
<keyword evidence="1" id="KW-0479">Metal-binding</keyword>
<sequence>MMARTAEYPRPNHCIVHVSDTHLIDGGGDLYGGVDSTSRLRQILTELTGSGSRIDALVFTGDLADKGDPRAYETLRAMVQPVADDLGAQLIWAMGNHDDRANFRVKLLDQEPSTTAVDAVYDIDGLRIVTLDTTVPGLHHGEIGDEQLDWLAGVLATPADFGTILAMHHPPVPCVLDLAVLVELHDQDRLADVLRGSDVRSIIAGHLHYSTTATFAGIPVSVAAATCYNQDLNVPAGAMRGRDGGQGYNLVHVYDTTIVHSAVPIGTYETVGEYVSPAESARRLAEAGIIIADGRRADSVSRA</sequence>
<dbReference type="CDD" id="cd07402">
    <property type="entry name" value="MPP_GpdQ"/>
    <property type="match status" value="1"/>
</dbReference>
<evidence type="ECO:0000256" key="3">
    <source>
        <dbReference type="ARBA" id="ARBA00023004"/>
    </source>
</evidence>
<evidence type="ECO:0000256" key="4">
    <source>
        <dbReference type="ARBA" id="ARBA00025742"/>
    </source>
</evidence>